<organism evidence="4 5">
    <name type="scientific">Coemansia reversa (strain ATCC 12441 / NRRL 1564)</name>
    <dbReference type="NCBI Taxonomy" id="763665"/>
    <lineage>
        <taxon>Eukaryota</taxon>
        <taxon>Fungi</taxon>
        <taxon>Fungi incertae sedis</taxon>
        <taxon>Zoopagomycota</taxon>
        <taxon>Kickxellomycotina</taxon>
        <taxon>Kickxellomycetes</taxon>
        <taxon>Kickxellales</taxon>
        <taxon>Kickxellaceae</taxon>
        <taxon>Coemansia</taxon>
    </lineage>
</organism>
<dbReference type="InterPro" id="IPR029058">
    <property type="entry name" value="AB_hydrolase_fold"/>
</dbReference>
<dbReference type="InterPro" id="IPR051601">
    <property type="entry name" value="Serine_prot/Carboxylest_S33"/>
</dbReference>
<dbReference type="InterPro" id="IPR002410">
    <property type="entry name" value="Peptidase_S33"/>
</dbReference>
<evidence type="ECO:0000313" key="4">
    <source>
        <dbReference type="EMBL" id="PIA16584.1"/>
    </source>
</evidence>
<proteinExistence type="inferred from homology"/>
<gene>
    <name evidence="4" type="ORF">COEREDRAFT_42695</name>
</gene>
<accession>A0A2G5BC40</accession>
<keyword evidence="5" id="KW-1185">Reference proteome</keyword>
<evidence type="ECO:0000256" key="1">
    <source>
        <dbReference type="ARBA" id="ARBA00010088"/>
    </source>
</evidence>
<dbReference type="PRINTS" id="PR00793">
    <property type="entry name" value="PROAMNOPTASE"/>
</dbReference>
<sequence length="467" mass="53395">MAQSNFEVHELDRQDVESYFITGGKVFERYFECPLDHLQPSDGRRLRIFARHIVPLGKEEKVHELPFILFLQGGPGFECRLPASVKSGWYSTAIDEGYQILLLDQRGTGQSSPINSGTLEQHLTTVEKVEYVTHFRADDIVRDCEHIRKVLCRGRNNKASTKISLLGQSFGGFCVVTYLSLFPDSISKALITGGVPPLVESPDAVYMATYQRMITRNKQYYATFPRDILRVRRIIEHLNKTEVGLPDGGRLSPRRFQQLGIQFGYTGGFNTVHQIVFQADKDLERTGKLSTHTLTEIVGMMSFDTNPLYCILQETIYCQNGNASRWSAHRVREKFFAYEFEHDWDKILARKDPSAPVYFTGESVYPWMLDDYAELRKLKEVAIGLAEYTGWGQLYNTKVLESNRTPVAGVTYYNDMFVDFNFSEQTSRSIGGFRQWVTNAYLHNGISASPHVSEYLFQLLRGDITDL</sequence>
<evidence type="ECO:0000256" key="2">
    <source>
        <dbReference type="ARBA" id="ARBA00022801"/>
    </source>
</evidence>
<dbReference type="PANTHER" id="PTHR43248:SF2">
    <property type="entry name" value="PROLYL AMINOPEPTIDASE"/>
    <property type="match status" value="1"/>
</dbReference>
<dbReference type="SUPFAM" id="SSF53474">
    <property type="entry name" value="alpha/beta-Hydrolases"/>
    <property type="match status" value="1"/>
</dbReference>
<evidence type="ECO:0000313" key="5">
    <source>
        <dbReference type="Proteomes" id="UP000242474"/>
    </source>
</evidence>
<dbReference type="PANTHER" id="PTHR43248">
    <property type="entry name" value="2-SUCCINYL-6-HYDROXY-2,4-CYCLOHEXADIENE-1-CARBOXYLATE SYNTHASE"/>
    <property type="match status" value="1"/>
</dbReference>
<dbReference type="GO" id="GO:0008233">
    <property type="term" value="F:peptidase activity"/>
    <property type="evidence" value="ECO:0007669"/>
    <property type="project" value="InterPro"/>
</dbReference>
<keyword evidence="2" id="KW-0378">Hydrolase</keyword>
<name>A0A2G5BC40_COERN</name>
<reference evidence="4 5" key="1">
    <citation type="journal article" date="2015" name="Genome Biol. Evol.">
        <title>Phylogenomic analyses indicate that early fungi evolved digesting cell walls of algal ancestors of land plants.</title>
        <authorList>
            <person name="Chang Y."/>
            <person name="Wang S."/>
            <person name="Sekimoto S."/>
            <person name="Aerts A.L."/>
            <person name="Choi C."/>
            <person name="Clum A."/>
            <person name="LaButti K.M."/>
            <person name="Lindquist E.A."/>
            <person name="Yee Ngan C."/>
            <person name="Ohm R.A."/>
            <person name="Salamov A.A."/>
            <person name="Grigoriev I.V."/>
            <person name="Spatafora J.W."/>
            <person name="Berbee M.L."/>
        </authorList>
    </citation>
    <scope>NUCLEOTIDE SEQUENCE [LARGE SCALE GENOMIC DNA]</scope>
    <source>
        <strain evidence="4 5">NRRL 1564</strain>
    </source>
</reference>
<feature type="domain" description="AB hydrolase-1" evidence="3">
    <location>
        <begin position="67"/>
        <end position="209"/>
    </location>
</feature>
<dbReference type="InterPro" id="IPR000073">
    <property type="entry name" value="AB_hydrolase_1"/>
</dbReference>
<dbReference type="EMBL" id="KZ303499">
    <property type="protein sequence ID" value="PIA16584.1"/>
    <property type="molecule type" value="Genomic_DNA"/>
</dbReference>
<evidence type="ECO:0000259" key="3">
    <source>
        <dbReference type="Pfam" id="PF00561"/>
    </source>
</evidence>
<dbReference type="Pfam" id="PF00561">
    <property type="entry name" value="Abhydrolase_1"/>
    <property type="match status" value="1"/>
</dbReference>
<dbReference type="STRING" id="763665.A0A2G5BC40"/>
<dbReference type="Proteomes" id="UP000242474">
    <property type="component" value="Unassembled WGS sequence"/>
</dbReference>
<dbReference type="GO" id="GO:0006508">
    <property type="term" value="P:proteolysis"/>
    <property type="evidence" value="ECO:0007669"/>
    <property type="project" value="InterPro"/>
</dbReference>
<protein>
    <submittedName>
        <fullName evidence="4">Proline iminopeptidase</fullName>
    </submittedName>
</protein>
<dbReference type="OrthoDB" id="1898734at2759"/>
<comment type="similarity">
    <text evidence="1">Belongs to the peptidase S33 family.</text>
</comment>
<dbReference type="AlphaFoldDB" id="A0A2G5BC40"/>
<dbReference type="Gene3D" id="3.40.50.1820">
    <property type="entry name" value="alpha/beta hydrolase"/>
    <property type="match status" value="1"/>
</dbReference>